<dbReference type="AlphaFoldDB" id="A0AAD5VQW6"/>
<name>A0AAD5VQW6_9AGAR</name>
<accession>A0AAD5VQW6</accession>
<feature type="region of interest" description="Disordered" evidence="1">
    <location>
        <begin position="250"/>
        <end position="270"/>
    </location>
</feature>
<evidence type="ECO:0000313" key="2">
    <source>
        <dbReference type="EMBL" id="KAJ3566242.1"/>
    </source>
</evidence>
<feature type="compositionally biased region" description="Polar residues" evidence="1">
    <location>
        <begin position="255"/>
        <end position="264"/>
    </location>
</feature>
<comment type="caution">
    <text evidence="2">The sequence shown here is derived from an EMBL/GenBank/DDBJ whole genome shotgun (WGS) entry which is preliminary data.</text>
</comment>
<proteinExistence type="predicted"/>
<gene>
    <name evidence="2" type="ORF">NP233_g7125</name>
</gene>
<dbReference type="Proteomes" id="UP001213000">
    <property type="component" value="Unassembled WGS sequence"/>
</dbReference>
<protein>
    <submittedName>
        <fullName evidence="2">Uncharacterized protein</fullName>
    </submittedName>
</protein>
<reference evidence="2" key="1">
    <citation type="submission" date="2022-07" db="EMBL/GenBank/DDBJ databases">
        <title>Genome Sequence of Leucocoprinus birnbaumii.</title>
        <authorList>
            <person name="Buettner E."/>
        </authorList>
    </citation>
    <scope>NUCLEOTIDE SEQUENCE</scope>
    <source>
        <strain evidence="2">VT141</strain>
    </source>
</reference>
<sequence length="402" mass="45521">MPLNRCRTPRIQDFQHNEVYVALTATEIPGLLHWLIYVVNDTESGWKVHTSSKGSDVFYCAKEEWRYVDDDIAVAFIKVGQIDEGLNVDHLVDYVKGVQMNVVPESQLDDETKFSCRVFVKEAIRILNEVGVFVKCPDFKALAREVNERAIDVVEHQNPQLPLLLNSKTASSWQVSIAPDPQHSVQINTCSEMNVLIDHIRHTPRRSLPLTSTPMGFEKNGVYAGLLKTIAPGLFHWVIHTAEVSDATAPHSNVEPLTTNTFPTETPGRKKRMEVHATSRGSNVFQFQRVRWCPLDDELSLVFIKICEIDEGLDVECLVEYVVGIPMMQIPPSQKSQEIVFNSRVWFKEAFRILDSAEYFVMCPNVDSLEKECQDKALVVQYQNPQNLLLIVLSKVASAPIS</sequence>
<keyword evidence="3" id="KW-1185">Reference proteome</keyword>
<organism evidence="2 3">
    <name type="scientific">Leucocoprinus birnbaumii</name>
    <dbReference type="NCBI Taxonomy" id="56174"/>
    <lineage>
        <taxon>Eukaryota</taxon>
        <taxon>Fungi</taxon>
        <taxon>Dikarya</taxon>
        <taxon>Basidiomycota</taxon>
        <taxon>Agaricomycotina</taxon>
        <taxon>Agaricomycetes</taxon>
        <taxon>Agaricomycetidae</taxon>
        <taxon>Agaricales</taxon>
        <taxon>Agaricineae</taxon>
        <taxon>Agaricaceae</taxon>
        <taxon>Leucocoprinus</taxon>
    </lineage>
</organism>
<evidence type="ECO:0000313" key="3">
    <source>
        <dbReference type="Proteomes" id="UP001213000"/>
    </source>
</evidence>
<dbReference type="EMBL" id="JANIEX010000502">
    <property type="protein sequence ID" value="KAJ3566242.1"/>
    <property type="molecule type" value="Genomic_DNA"/>
</dbReference>
<evidence type="ECO:0000256" key="1">
    <source>
        <dbReference type="SAM" id="MobiDB-lite"/>
    </source>
</evidence>